<accession>A0A1M6YUU6</accession>
<reference evidence="4" key="1">
    <citation type="submission" date="2016-11" db="EMBL/GenBank/DDBJ databases">
        <authorList>
            <person name="Varghese N."/>
            <person name="Submissions S."/>
        </authorList>
    </citation>
    <scope>NUCLEOTIDE SEQUENCE [LARGE SCALE GENOMIC DNA]</scope>
    <source>
        <strain evidence="4">DSM 26899</strain>
    </source>
</reference>
<dbReference type="EMBL" id="FRAV01000014">
    <property type="protein sequence ID" value="SHL22018.1"/>
    <property type="molecule type" value="Genomic_DNA"/>
</dbReference>
<dbReference type="Pfam" id="PF12833">
    <property type="entry name" value="HTH_18"/>
    <property type="match status" value="1"/>
</dbReference>
<name>A0A1M6YUU6_9FLAO</name>
<keyword evidence="1" id="KW-0472">Membrane</keyword>
<dbReference type="InterPro" id="IPR019734">
    <property type="entry name" value="TPR_rpt"/>
</dbReference>
<evidence type="ECO:0000259" key="2">
    <source>
        <dbReference type="PROSITE" id="PS01124"/>
    </source>
</evidence>
<keyword evidence="1" id="KW-1133">Transmembrane helix</keyword>
<gene>
    <name evidence="3" type="ORF">SAMN05444267_101423</name>
</gene>
<dbReference type="InterPro" id="IPR011990">
    <property type="entry name" value="TPR-like_helical_dom_sf"/>
</dbReference>
<dbReference type="GO" id="GO:0043565">
    <property type="term" value="F:sequence-specific DNA binding"/>
    <property type="evidence" value="ECO:0007669"/>
    <property type="project" value="InterPro"/>
</dbReference>
<dbReference type="Proteomes" id="UP000184364">
    <property type="component" value="Unassembled WGS sequence"/>
</dbReference>
<evidence type="ECO:0000313" key="4">
    <source>
        <dbReference type="Proteomes" id="UP000184364"/>
    </source>
</evidence>
<dbReference type="GO" id="GO:0003700">
    <property type="term" value="F:DNA-binding transcription factor activity"/>
    <property type="evidence" value="ECO:0007669"/>
    <property type="project" value="InterPro"/>
</dbReference>
<organism evidence="3 4">
    <name type="scientific">Chryseobacterium polytrichastri</name>
    <dbReference type="NCBI Taxonomy" id="1302687"/>
    <lineage>
        <taxon>Bacteria</taxon>
        <taxon>Pseudomonadati</taxon>
        <taxon>Bacteroidota</taxon>
        <taxon>Flavobacteriia</taxon>
        <taxon>Flavobacteriales</taxon>
        <taxon>Weeksellaceae</taxon>
        <taxon>Chryseobacterium group</taxon>
        <taxon>Chryseobacterium</taxon>
    </lineage>
</organism>
<dbReference type="SMART" id="SM00028">
    <property type="entry name" value="TPR"/>
    <property type="match status" value="5"/>
</dbReference>
<evidence type="ECO:0000256" key="1">
    <source>
        <dbReference type="SAM" id="Phobius"/>
    </source>
</evidence>
<keyword evidence="1" id="KW-0812">Transmembrane</keyword>
<dbReference type="SMART" id="SM00342">
    <property type="entry name" value="HTH_ARAC"/>
    <property type="match status" value="1"/>
</dbReference>
<feature type="domain" description="HTH araC/xylS-type" evidence="2">
    <location>
        <begin position="424"/>
        <end position="532"/>
    </location>
</feature>
<evidence type="ECO:0000313" key="3">
    <source>
        <dbReference type="EMBL" id="SHL22018.1"/>
    </source>
</evidence>
<dbReference type="InterPro" id="IPR018060">
    <property type="entry name" value="HTH_AraC"/>
</dbReference>
<dbReference type="SUPFAM" id="SSF48452">
    <property type="entry name" value="TPR-like"/>
    <property type="match status" value="1"/>
</dbReference>
<dbReference type="OrthoDB" id="5295174at2"/>
<protein>
    <submittedName>
        <fullName evidence="3">AraC-type DNA-binding protein</fullName>
    </submittedName>
</protein>
<feature type="transmembrane region" description="Helical" evidence="1">
    <location>
        <begin position="334"/>
        <end position="353"/>
    </location>
</feature>
<dbReference type="Gene3D" id="1.10.10.60">
    <property type="entry name" value="Homeodomain-like"/>
    <property type="match status" value="1"/>
</dbReference>
<dbReference type="STRING" id="1302687.SAMN05444267_101423"/>
<keyword evidence="3" id="KW-0238">DNA-binding</keyword>
<dbReference type="AlphaFoldDB" id="A0A1M6YUU6"/>
<sequence length="539" mass="63021">MNNFLIFIFIILTNFFYSQDLNSYNSIYNKTYTETSETDMKKALQVADSLYTISETPILKIRSLMLTAALYQHSGDLKNAIEFALKAEKIISKTDNNIGKARVYGFLATQYRILGLYDDSKMYHQIAYEVSEKIEDQKFANEMKGLLMQEMAYYEEHQKNYNQSISYINKAQSYFNAIQQSPEISSTRSGNNEQLLGLNYYKLKKTNKAKLHYENALKLLHTVPTNFITCLTYNGLAMIYMDWNNLSEAKKYINLMEEFSKKSKDLELKNVMYSTSQRYYEFTQNMNKVSDLARKRDSIKDNLADKSNDIINATYSNLKKENIIIKEKSSTNKFLIFLCSSLLIGSCIYFIFYRRKQKRIIERFKQILKKSDERKRGVISYTNTASSLISKIENTQPAQTLPEKIIDTKISDHKAVIMTSETEEKILSKLKEFEESTLFNLKNLSLPYLATYCNTNNRYLSYVINTHKEKDFYNYINELKITYIIDKLQNNPEYRKFKIASLAEECGFSSPNKFTLVFKKETEILPSAFIKLLNQKDRS</sequence>
<dbReference type="Gene3D" id="1.25.40.10">
    <property type="entry name" value="Tetratricopeptide repeat domain"/>
    <property type="match status" value="2"/>
</dbReference>
<proteinExistence type="predicted"/>
<dbReference type="RefSeq" id="WP_073292844.1">
    <property type="nucleotide sequence ID" value="NZ_FRAV01000014.1"/>
</dbReference>
<dbReference type="PROSITE" id="PS01124">
    <property type="entry name" value="HTH_ARAC_FAMILY_2"/>
    <property type="match status" value="1"/>
</dbReference>
<keyword evidence="4" id="KW-1185">Reference proteome</keyword>